<evidence type="ECO:0000256" key="3">
    <source>
        <dbReference type="ARBA" id="ARBA00023242"/>
    </source>
</evidence>
<name>A0A0R3QT29_9BILA</name>
<dbReference type="SMART" id="SM00386">
    <property type="entry name" value="HAT"/>
    <property type="match status" value="1"/>
</dbReference>
<dbReference type="InterPro" id="IPR008847">
    <property type="entry name" value="Suf"/>
</dbReference>
<keyword evidence="3" id="KW-0539">Nucleus</keyword>
<dbReference type="STRING" id="42155.A0A0R3QT29"/>
<evidence type="ECO:0000313" key="7">
    <source>
        <dbReference type="WBParaSite" id="BTMF_0001088101-mRNA-1"/>
    </source>
</evidence>
<dbReference type="GO" id="GO:0031124">
    <property type="term" value="P:mRNA 3'-end processing"/>
    <property type="evidence" value="ECO:0007669"/>
    <property type="project" value="InterPro"/>
</dbReference>
<evidence type="ECO:0000313" key="6">
    <source>
        <dbReference type="Proteomes" id="UP000280834"/>
    </source>
</evidence>
<dbReference type="Proteomes" id="UP000280834">
    <property type="component" value="Unassembled WGS sequence"/>
</dbReference>
<dbReference type="Gene3D" id="1.25.40.10">
    <property type="entry name" value="Tetratricopeptide repeat domain"/>
    <property type="match status" value="1"/>
</dbReference>
<gene>
    <name evidence="5" type="ORF">BTMF_LOCUS8916</name>
</gene>
<dbReference type="InterPro" id="IPR003107">
    <property type="entry name" value="HAT"/>
</dbReference>
<dbReference type="EMBL" id="UZAG01016660">
    <property type="protein sequence ID" value="VDO29904.1"/>
    <property type="molecule type" value="Genomic_DNA"/>
</dbReference>
<keyword evidence="2" id="KW-0677">Repeat</keyword>
<dbReference type="InterPro" id="IPR045243">
    <property type="entry name" value="Rna14-like"/>
</dbReference>
<organism evidence="7">
    <name type="scientific">Brugia timori</name>
    <dbReference type="NCBI Taxonomy" id="42155"/>
    <lineage>
        <taxon>Eukaryota</taxon>
        <taxon>Metazoa</taxon>
        <taxon>Ecdysozoa</taxon>
        <taxon>Nematoda</taxon>
        <taxon>Chromadorea</taxon>
        <taxon>Rhabditida</taxon>
        <taxon>Spirurina</taxon>
        <taxon>Spiruromorpha</taxon>
        <taxon>Filarioidea</taxon>
        <taxon>Onchocercidae</taxon>
        <taxon>Brugia</taxon>
    </lineage>
</organism>
<proteinExistence type="predicted"/>
<keyword evidence="6" id="KW-1185">Reference proteome</keyword>
<evidence type="ECO:0000259" key="4">
    <source>
        <dbReference type="Pfam" id="PF05843"/>
    </source>
</evidence>
<dbReference type="PANTHER" id="PTHR19980">
    <property type="entry name" value="RNA CLEAVAGE STIMULATION FACTOR"/>
    <property type="match status" value="1"/>
</dbReference>
<evidence type="ECO:0000313" key="5">
    <source>
        <dbReference type="EMBL" id="VDO29904.1"/>
    </source>
</evidence>
<comment type="subcellular location">
    <subcellularLocation>
        <location evidence="1">Nucleus</location>
    </subcellularLocation>
</comment>
<evidence type="ECO:0000256" key="2">
    <source>
        <dbReference type="ARBA" id="ARBA00022737"/>
    </source>
</evidence>
<dbReference type="SUPFAM" id="SSF48452">
    <property type="entry name" value="TPR-like"/>
    <property type="match status" value="1"/>
</dbReference>
<dbReference type="InterPro" id="IPR011990">
    <property type="entry name" value="TPR-like_helical_dom_sf"/>
</dbReference>
<dbReference type="AlphaFoldDB" id="A0A0R3QT29"/>
<reference evidence="7" key="1">
    <citation type="submission" date="2017-02" db="UniProtKB">
        <authorList>
            <consortium name="WormBaseParasite"/>
        </authorList>
    </citation>
    <scope>IDENTIFICATION</scope>
</reference>
<dbReference type="Pfam" id="PF05843">
    <property type="entry name" value="Suf"/>
    <property type="match status" value="1"/>
</dbReference>
<dbReference type="GO" id="GO:0005634">
    <property type="term" value="C:nucleus"/>
    <property type="evidence" value="ECO:0007669"/>
    <property type="project" value="UniProtKB-SubCell"/>
</dbReference>
<dbReference type="WBParaSite" id="BTMF_0001088101-mRNA-1">
    <property type="protein sequence ID" value="BTMF_0001088101-mRNA-1"/>
    <property type="gene ID" value="BTMF_0001088101"/>
</dbReference>
<sequence>MSSLSIVSPERRIELNPFDVDAWNLLLRESQRGTMILKKSLQFLEFQARPIDQVRSFYEKLVKQFPNAGRYWKAYIDHEVSSAEARSGARSSSPSSCKQTWEYCETENKKCELGNDILYL</sequence>
<feature type="domain" description="Suppressor of forked" evidence="4">
    <location>
        <begin position="8"/>
        <end position="85"/>
    </location>
</feature>
<evidence type="ECO:0000256" key="1">
    <source>
        <dbReference type="ARBA" id="ARBA00004123"/>
    </source>
</evidence>
<protein>
    <submittedName>
        <fullName evidence="7">Pre-mRNA-splicing factor SYF1</fullName>
    </submittedName>
</protein>
<dbReference type="PANTHER" id="PTHR19980:SF0">
    <property type="entry name" value="CLEAVAGE STIMULATION FACTOR SUBUNIT 3"/>
    <property type="match status" value="1"/>
</dbReference>
<dbReference type="GO" id="GO:0003729">
    <property type="term" value="F:mRNA binding"/>
    <property type="evidence" value="ECO:0007669"/>
    <property type="project" value="TreeGrafter"/>
</dbReference>
<accession>A0A0R3QT29</accession>
<reference evidence="5 6" key="2">
    <citation type="submission" date="2018-11" db="EMBL/GenBank/DDBJ databases">
        <authorList>
            <consortium name="Pathogen Informatics"/>
        </authorList>
    </citation>
    <scope>NUCLEOTIDE SEQUENCE [LARGE SCALE GENOMIC DNA]</scope>
</reference>